<feature type="compositionally biased region" description="Gly residues" evidence="1">
    <location>
        <begin position="18"/>
        <end position="32"/>
    </location>
</feature>
<dbReference type="EMBL" id="CAJFDH010000002">
    <property type="protein sequence ID" value="CAD5212653.1"/>
    <property type="molecule type" value="Genomic_DNA"/>
</dbReference>
<feature type="region of interest" description="Disordered" evidence="1">
    <location>
        <begin position="1"/>
        <end position="63"/>
    </location>
</feature>
<evidence type="ECO:0000313" key="3">
    <source>
        <dbReference type="Proteomes" id="UP000614601"/>
    </source>
</evidence>
<keyword evidence="3" id="KW-1185">Reference proteome</keyword>
<organism evidence="2 3">
    <name type="scientific">Bursaphelenchus okinawaensis</name>
    <dbReference type="NCBI Taxonomy" id="465554"/>
    <lineage>
        <taxon>Eukaryota</taxon>
        <taxon>Metazoa</taxon>
        <taxon>Ecdysozoa</taxon>
        <taxon>Nematoda</taxon>
        <taxon>Chromadorea</taxon>
        <taxon>Rhabditida</taxon>
        <taxon>Tylenchina</taxon>
        <taxon>Tylenchomorpha</taxon>
        <taxon>Aphelenchoidea</taxon>
        <taxon>Aphelenchoididae</taxon>
        <taxon>Bursaphelenchus</taxon>
    </lineage>
</organism>
<dbReference type="EMBL" id="CAJFCW020000002">
    <property type="protein sequence ID" value="CAG9097108.1"/>
    <property type="molecule type" value="Genomic_DNA"/>
</dbReference>
<dbReference type="Proteomes" id="UP000783686">
    <property type="component" value="Unassembled WGS sequence"/>
</dbReference>
<reference evidence="2" key="1">
    <citation type="submission" date="2020-09" db="EMBL/GenBank/DDBJ databases">
        <authorList>
            <person name="Kikuchi T."/>
        </authorList>
    </citation>
    <scope>NUCLEOTIDE SEQUENCE</scope>
    <source>
        <strain evidence="2">SH1</strain>
    </source>
</reference>
<feature type="compositionally biased region" description="Basic residues" evidence="1">
    <location>
        <begin position="168"/>
        <end position="179"/>
    </location>
</feature>
<accession>A0A811KB03</accession>
<feature type="compositionally biased region" description="Basic and acidic residues" evidence="1">
    <location>
        <begin position="1"/>
        <end position="16"/>
    </location>
</feature>
<feature type="compositionally biased region" description="Polar residues" evidence="1">
    <location>
        <begin position="186"/>
        <end position="195"/>
    </location>
</feature>
<feature type="region of interest" description="Disordered" evidence="1">
    <location>
        <begin position="99"/>
        <end position="202"/>
    </location>
</feature>
<feature type="compositionally biased region" description="Polar residues" evidence="1">
    <location>
        <begin position="136"/>
        <end position="167"/>
    </location>
</feature>
<evidence type="ECO:0000256" key="1">
    <source>
        <dbReference type="SAM" id="MobiDB-lite"/>
    </source>
</evidence>
<proteinExistence type="predicted"/>
<evidence type="ECO:0000313" key="2">
    <source>
        <dbReference type="EMBL" id="CAD5212653.1"/>
    </source>
</evidence>
<comment type="caution">
    <text evidence="2">The sequence shown here is derived from an EMBL/GenBank/DDBJ whole genome shotgun (WGS) entry which is preliminary data.</text>
</comment>
<dbReference type="AlphaFoldDB" id="A0A811KB03"/>
<feature type="compositionally biased region" description="Basic and acidic residues" evidence="1">
    <location>
        <begin position="108"/>
        <end position="118"/>
    </location>
</feature>
<dbReference type="Proteomes" id="UP000614601">
    <property type="component" value="Unassembled WGS sequence"/>
</dbReference>
<gene>
    <name evidence="2" type="ORF">BOKJ2_LOCUS4454</name>
</gene>
<protein>
    <submittedName>
        <fullName evidence="2">Uncharacterized protein</fullName>
    </submittedName>
</protein>
<name>A0A811KB03_9BILA</name>
<sequence length="202" mass="21649">MGHTIDERAEGEHMIEGGHMGEGGHVGEGGYKSGSAEGTEGQSRSKEGSRKSKKKGLGRSSFLSGASLDKAKAYLNKLKMRKTASQSKEHIEFVAEELVESQIEPGGQEDKLKSEKAPSSKVFAKTARNVSERPSVKNSAVQTRTGSVEQTADSAKTAKKQQPLSKSNKSHVKTAKMPKSKGPVQKSKSVAQNKNSVEEPQL</sequence>